<feature type="region of interest" description="Disordered" evidence="1">
    <location>
        <begin position="1"/>
        <end position="20"/>
    </location>
</feature>
<organism evidence="2 3">
    <name type="scientific">Streptomyces silvisoli</name>
    <dbReference type="NCBI Taxonomy" id="3034235"/>
    <lineage>
        <taxon>Bacteria</taxon>
        <taxon>Bacillati</taxon>
        <taxon>Actinomycetota</taxon>
        <taxon>Actinomycetes</taxon>
        <taxon>Kitasatosporales</taxon>
        <taxon>Streptomycetaceae</taxon>
        <taxon>Streptomyces</taxon>
    </lineage>
</organism>
<keyword evidence="3" id="KW-1185">Reference proteome</keyword>
<dbReference type="EMBL" id="JARJBC010000019">
    <property type="protein sequence ID" value="MDF3292665.1"/>
    <property type="molecule type" value="Genomic_DNA"/>
</dbReference>
<proteinExistence type="predicted"/>
<dbReference type="RefSeq" id="WP_276095717.1">
    <property type="nucleotide sequence ID" value="NZ_JARJBC010000019.1"/>
</dbReference>
<reference evidence="2 3" key="1">
    <citation type="submission" date="2023-03" db="EMBL/GenBank/DDBJ databases">
        <title>Draft genome sequence of Streptomyces sp. RB6PN23 isolated from peat swamp forest in Thailand.</title>
        <authorList>
            <person name="Klaysubun C."/>
            <person name="Duangmal K."/>
        </authorList>
    </citation>
    <scope>NUCLEOTIDE SEQUENCE [LARGE SCALE GENOMIC DNA]</scope>
    <source>
        <strain evidence="2 3">RB6PN23</strain>
    </source>
</reference>
<protein>
    <recommendedName>
        <fullName evidence="4">Acyl-CoA dehydrogenase</fullName>
    </recommendedName>
</protein>
<name>A0ABT5ZS57_9ACTN</name>
<evidence type="ECO:0000256" key="1">
    <source>
        <dbReference type="SAM" id="MobiDB-lite"/>
    </source>
</evidence>
<evidence type="ECO:0000313" key="3">
    <source>
        <dbReference type="Proteomes" id="UP001216579"/>
    </source>
</evidence>
<evidence type="ECO:0000313" key="2">
    <source>
        <dbReference type="EMBL" id="MDF3292665.1"/>
    </source>
</evidence>
<evidence type="ECO:0008006" key="4">
    <source>
        <dbReference type="Google" id="ProtNLM"/>
    </source>
</evidence>
<dbReference type="Proteomes" id="UP001216579">
    <property type="component" value="Unassembled WGS sequence"/>
</dbReference>
<accession>A0ABT5ZS57</accession>
<comment type="caution">
    <text evidence="2">The sequence shown here is derived from an EMBL/GenBank/DDBJ whole genome shotgun (WGS) entry which is preliminary data.</text>
</comment>
<gene>
    <name evidence="2" type="ORF">P3G67_26245</name>
</gene>
<sequence>MTTELRPGTTGTGDTAVPQEGPAVGALAAFHLRMAGPGAALVGPGGHALVPADTLDSVSHLVVDGRRLPRNQDSETVFDLPALDDVVALSSGLAGGAEPDAGCLAELGRLRHAWSQGLLRAVVVHLGGRTSGDGTLLDHQLVKGALADAVIGQRENETLLAAADAEPDDLRLLHDRITEVDRVLLRLAGAYGFTAEGPGRTVHLSELLSHLYLRGEQ</sequence>